<evidence type="ECO:0000256" key="1">
    <source>
        <dbReference type="SAM" id="Phobius"/>
    </source>
</evidence>
<proteinExistence type="predicted"/>
<sequence>MKLKQERDSERARKQRSDRRVRDVALNRKKAADAFTEEVVEEAFDWVERGGLRRLWTVIKVIFGLLLLITAIALVLILDTAA</sequence>
<dbReference type="Proteomes" id="UP001138661">
    <property type="component" value="Unassembled WGS sequence"/>
</dbReference>
<keyword evidence="1" id="KW-0812">Transmembrane</keyword>
<dbReference type="EMBL" id="JAHXDN010000005">
    <property type="protein sequence ID" value="MBW4709600.1"/>
    <property type="molecule type" value="Genomic_DNA"/>
</dbReference>
<dbReference type="AlphaFoldDB" id="A0A9X1FYX9"/>
<keyword evidence="3" id="KW-1185">Reference proteome</keyword>
<reference evidence="2" key="1">
    <citation type="submission" date="2021-07" db="EMBL/GenBank/DDBJ databases">
        <title>Roseobacter insulae sp. nov., isolated from a tidal flat.</title>
        <authorList>
            <person name="Park S."/>
            <person name="Yoon J.-H."/>
        </authorList>
    </citation>
    <scope>NUCLEOTIDE SEQUENCE</scope>
    <source>
        <strain evidence="2">YSTF-M11</strain>
    </source>
</reference>
<evidence type="ECO:0000313" key="2">
    <source>
        <dbReference type="EMBL" id="MBW4709600.1"/>
    </source>
</evidence>
<accession>A0A9X1FYX9</accession>
<organism evidence="2 3">
    <name type="scientific">Roseobacter insulae</name>
    <dbReference type="NCBI Taxonomy" id="2859783"/>
    <lineage>
        <taxon>Bacteria</taxon>
        <taxon>Pseudomonadati</taxon>
        <taxon>Pseudomonadota</taxon>
        <taxon>Alphaproteobacteria</taxon>
        <taxon>Rhodobacterales</taxon>
        <taxon>Roseobacteraceae</taxon>
        <taxon>Roseobacter</taxon>
    </lineage>
</organism>
<dbReference type="RefSeq" id="WP_219505330.1">
    <property type="nucleotide sequence ID" value="NZ_JAHXDN010000005.1"/>
</dbReference>
<gene>
    <name evidence="2" type="ORF">KX928_17575</name>
</gene>
<feature type="transmembrane region" description="Helical" evidence="1">
    <location>
        <begin position="58"/>
        <end position="78"/>
    </location>
</feature>
<keyword evidence="1" id="KW-0472">Membrane</keyword>
<name>A0A9X1FYX9_9RHOB</name>
<comment type="caution">
    <text evidence="2">The sequence shown here is derived from an EMBL/GenBank/DDBJ whole genome shotgun (WGS) entry which is preliminary data.</text>
</comment>
<evidence type="ECO:0000313" key="3">
    <source>
        <dbReference type="Proteomes" id="UP001138661"/>
    </source>
</evidence>
<protein>
    <submittedName>
        <fullName evidence="2">Uncharacterized protein</fullName>
    </submittedName>
</protein>
<keyword evidence="1" id="KW-1133">Transmembrane helix</keyword>